<dbReference type="InterPro" id="IPR017853">
    <property type="entry name" value="GH"/>
</dbReference>
<evidence type="ECO:0000256" key="4">
    <source>
        <dbReference type="ARBA" id="ARBA00022729"/>
    </source>
</evidence>
<dbReference type="OrthoDB" id="2160638at2759"/>
<dbReference type="GO" id="GO:0016020">
    <property type="term" value="C:membrane"/>
    <property type="evidence" value="ECO:0007669"/>
    <property type="project" value="GOC"/>
</dbReference>
<gene>
    <name evidence="9" type="ORF">WN55_01395</name>
</gene>
<dbReference type="Proteomes" id="UP000076502">
    <property type="component" value="Unassembled WGS sequence"/>
</dbReference>
<dbReference type="EMBL" id="KQ434889">
    <property type="protein sequence ID" value="KZC10279.1"/>
    <property type="molecule type" value="Genomic_DNA"/>
</dbReference>
<dbReference type="Pfam" id="PF17189">
    <property type="entry name" value="Glyco_hydro_30C"/>
    <property type="match status" value="1"/>
</dbReference>
<proteinExistence type="inferred from homology"/>
<dbReference type="InterPro" id="IPR033452">
    <property type="entry name" value="GH30_C"/>
</dbReference>
<dbReference type="AlphaFoldDB" id="A0A154PEI7"/>
<evidence type="ECO:0000313" key="9">
    <source>
        <dbReference type="EMBL" id="KZC10279.1"/>
    </source>
</evidence>
<protein>
    <recommendedName>
        <fullName evidence="3 6">Glucosylceramidase</fullName>
        <ecNumber evidence="3 6">3.2.1.45</ecNumber>
    </recommendedName>
</protein>
<evidence type="ECO:0000256" key="5">
    <source>
        <dbReference type="ARBA" id="ARBA00022801"/>
    </source>
</evidence>
<name>A0A154PEI7_DUFNO</name>
<evidence type="ECO:0000256" key="1">
    <source>
        <dbReference type="ARBA" id="ARBA00001013"/>
    </source>
</evidence>
<evidence type="ECO:0000259" key="7">
    <source>
        <dbReference type="Pfam" id="PF02055"/>
    </source>
</evidence>
<dbReference type="GO" id="GO:0004348">
    <property type="term" value="F:glucosylceramidase activity"/>
    <property type="evidence" value="ECO:0007669"/>
    <property type="project" value="UniProtKB-EC"/>
</dbReference>
<dbReference type="PANTHER" id="PTHR11069:SF23">
    <property type="entry name" value="LYSOSOMAL ACID GLUCOSYLCERAMIDASE"/>
    <property type="match status" value="1"/>
</dbReference>
<dbReference type="Pfam" id="PF02055">
    <property type="entry name" value="Glyco_hydro_30"/>
    <property type="match status" value="1"/>
</dbReference>
<dbReference type="PANTHER" id="PTHR11069">
    <property type="entry name" value="GLUCOSYLCERAMIDASE"/>
    <property type="match status" value="1"/>
</dbReference>
<evidence type="ECO:0000259" key="8">
    <source>
        <dbReference type="Pfam" id="PF17189"/>
    </source>
</evidence>
<comment type="catalytic activity">
    <reaction evidence="1">
        <text>a beta-D-glucosyl-(1&lt;-&gt;1')-N-acylsphing-4-enine + H2O = an N-acylsphing-4-enine + D-glucose</text>
        <dbReference type="Rhea" id="RHEA:13269"/>
        <dbReference type="ChEBI" id="CHEBI:4167"/>
        <dbReference type="ChEBI" id="CHEBI:15377"/>
        <dbReference type="ChEBI" id="CHEBI:22801"/>
        <dbReference type="ChEBI" id="CHEBI:52639"/>
        <dbReference type="EC" id="3.2.1.45"/>
    </reaction>
    <physiologicalReaction direction="left-to-right" evidence="1">
        <dbReference type="Rhea" id="RHEA:13270"/>
    </physiologicalReaction>
</comment>
<dbReference type="STRING" id="178035.A0A154PEI7"/>
<evidence type="ECO:0000256" key="2">
    <source>
        <dbReference type="ARBA" id="ARBA00005382"/>
    </source>
</evidence>
<organism evidence="9 10">
    <name type="scientific">Dufourea novaeangliae</name>
    <name type="common">Sweat bee</name>
    <dbReference type="NCBI Taxonomy" id="178035"/>
    <lineage>
        <taxon>Eukaryota</taxon>
        <taxon>Metazoa</taxon>
        <taxon>Ecdysozoa</taxon>
        <taxon>Arthropoda</taxon>
        <taxon>Hexapoda</taxon>
        <taxon>Insecta</taxon>
        <taxon>Pterygota</taxon>
        <taxon>Neoptera</taxon>
        <taxon>Endopterygota</taxon>
        <taxon>Hymenoptera</taxon>
        <taxon>Apocrita</taxon>
        <taxon>Aculeata</taxon>
        <taxon>Apoidea</taxon>
        <taxon>Anthophila</taxon>
        <taxon>Halictidae</taxon>
        <taxon>Rophitinae</taxon>
        <taxon>Dufourea</taxon>
    </lineage>
</organism>
<feature type="domain" description="Glycosyl hydrolase family 30 beta sandwich" evidence="8">
    <location>
        <begin position="64"/>
        <end position="123"/>
    </location>
</feature>
<feature type="domain" description="Glycosyl hydrolase family 30 TIM-barrel" evidence="7">
    <location>
        <begin position="4"/>
        <end position="60"/>
    </location>
</feature>
<sequence>MKYVNHWVVAWLDWNLALDEEGEPTYPKRSLNAGIIVNSKKDEFYKTPLYYAIKHVSRFVVRNSIRISITDTELIKTAAFVTPSDEVVVVLYNNQSIPDSVTLKDPDKGTIQLDLTPRSMNTIVYRL</sequence>
<keyword evidence="6" id="KW-0746">Sphingolipid metabolism</keyword>
<evidence type="ECO:0000256" key="3">
    <source>
        <dbReference type="ARBA" id="ARBA00012658"/>
    </source>
</evidence>
<keyword evidence="10" id="KW-1185">Reference proteome</keyword>
<evidence type="ECO:0000313" key="10">
    <source>
        <dbReference type="Proteomes" id="UP000076502"/>
    </source>
</evidence>
<keyword evidence="6" id="KW-0326">Glycosidase</keyword>
<comment type="similarity">
    <text evidence="2 6">Belongs to the glycosyl hydrolase 30 family.</text>
</comment>
<dbReference type="SUPFAM" id="SSF51445">
    <property type="entry name" value="(Trans)glycosidases"/>
    <property type="match status" value="1"/>
</dbReference>
<dbReference type="EC" id="3.2.1.45" evidence="3 6"/>
<keyword evidence="4" id="KW-0732">Signal</keyword>
<keyword evidence="5 6" id="KW-0378">Hydrolase</keyword>
<evidence type="ECO:0000256" key="6">
    <source>
        <dbReference type="RuleBase" id="RU361188"/>
    </source>
</evidence>
<dbReference type="InterPro" id="IPR033453">
    <property type="entry name" value="Glyco_hydro_30_TIM-barrel"/>
</dbReference>
<dbReference type="Gene3D" id="3.20.20.80">
    <property type="entry name" value="Glycosidases"/>
    <property type="match status" value="1"/>
</dbReference>
<keyword evidence="6" id="KW-0443">Lipid metabolism</keyword>
<reference evidence="9 10" key="1">
    <citation type="submission" date="2015-07" db="EMBL/GenBank/DDBJ databases">
        <title>The genome of Dufourea novaeangliae.</title>
        <authorList>
            <person name="Pan H."/>
            <person name="Kapheim K."/>
        </authorList>
    </citation>
    <scope>NUCLEOTIDE SEQUENCE [LARGE SCALE GENOMIC DNA]</scope>
    <source>
        <strain evidence="9">0120121106</strain>
        <tissue evidence="9">Whole body</tissue>
    </source>
</reference>
<accession>A0A154PEI7</accession>
<dbReference type="InterPro" id="IPR001139">
    <property type="entry name" value="Glyco_hydro_30"/>
</dbReference>
<dbReference type="GO" id="GO:0006680">
    <property type="term" value="P:glucosylceramide catabolic process"/>
    <property type="evidence" value="ECO:0007669"/>
    <property type="project" value="TreeGrafter"/>
</dbReference>